<dbReference type="Pfam" id="PF06953">
    <property type="entry name" value="ArsD"/>
    <property type="match status" value="1"/>
</dbReference>
<dbReference type="InterPro" id="IPR010712">
    <property type="entry name" value="Arsenical-R_ArsD"/>
</dbReference>
<dbReference type="EMBL" id="PDOE01000003">
    <property type="protein sequence ID" value="RKL67802.1"/>
    <property type="molecule type" value="Genomic_DNA"/>
</dbReference>
<reference evidence="1 2" key="1">
    <citation type="submission" date="2017-10" db="EMBL/GenBank/DDBJ databases">
        <title>Bacillus sp. nov., a halophilic bacterium isolated from a Keqin Lake.</title>
        <authorList>
            <person name="Wang H."/>
        </authorList>
    </citation>
    <scope>NUCLEOTIDE SEQUENCE [LARGE SCALE GENOMIC DNA]</scope>
    <source>
        <strain evidence="1 2">KCTC 13187</strain>
    </source>
</reference>
<sequence length="124" mass="13693">MKKIEIYDPAMCCDTGVCGPTVDPELTKLATAIYSLNKKGYPVTRYNLANDPAAFAENEVVNGVLHDKGPDALPIVLVDGEVYKIGEYPSNDEFSVWFNIDENDLTIKNPKVRLDINVTTQEGN</sequence>
<name>A0A3A9KB81_9BACI</name>
<evidence type="ECO:0000313" key="2">
    <source>
        <dbReference type="Proteomes" id="UP000281498"/>
    </source>
</evidence>
<dbReference type="GO" id="GO:0003677">
    <property type="term" value="F:DNA binding"/>
    <property type="evidence" value="ECO:0007669"/>
    <property type="project" value="InterPro"/>
</dbReference>
<comment type="caution">
    <text evidence="1">The sequence shown here is derived from an EMBL/GenBank/DDBJ whole genome shotgun (WGS) entry which is preliminary data.</text>
</comment>
<accession>A0A3A9KB81</accession>
<dbReference type="NCBIfam" id="NF033727">
    <property type="entry name" value="chaperon_ArsD"/>
    <property type="match status" value="1"/>
</dbReference>
<evidence type="ECO:0000313" key="1">
    <source>
        <dbReference type="EMBL" id="RKL67802.1"/>
    </source>
</evidence>
<dbReference type="OrthoDB" id="9801358at2"/>
<proteinExistence type="predicted"/>
<dbReference type="AlphaFoldDB" id="A0A3A9KB81"/>
<protein>
    <submittedName>
        <fullName evidence="1">Arsenical resistance operon transcriptional repressor ArsD</fullName>
    </submittedName>
</protein>
<dbReference type="RefSeq" id="WP_110935035.1">
    <property type="nucleotide sequence ID" value="NZ_KZ614146.1"/>
</dbReference>
<gene>
    <name evidence="1" type="ORF">CR203_10705</name>
</gene>
<keyword evidence="2" id="KW-1185">Reference proteome</keyword>
<dbReference type="GO" id="GO:0045892">
    <property type="term" value="P:negative regulation of DNA-templated transcription"/>
    <property type="evidence" value="ECO:0007669"/>
    <property type="project" value="InterPro"/>
</dbReference>
<organism evidence="1 2">
    <name type="scientific">Salipaludibacillus neizhouensis</name>
    <dbReference type="NCBI Taxonomy" id="885475"/>
    <lineage>
        <taxon>Bacteria</taxon>
        <taxon>Bacillati</taxon>
        <taxon>Bacillota</taxon>
        <taxon>Bacilli</taxon>
        <taxon>Bacillales</taxon>
        <taxon>Bacillaceae</taxon>
    </lineage>
</organism>
<dbReference type="GO" id="GO:0046685">
    <property type="term" value="P:response to arsenic-containing substance"/>
    <property type="evidence" value="ECO:0007669"/>
    <property type="project" value="InterPro"/>
</dbReference>
<dbReference type="Proteomes" id="UP000281498">
    <property type="component" value="Unassembled WGS sequence"/>
</dbReference>
<dbReference type="Gene3D" id="3.40.30.10">
    <property type="entry name" value="Glutaredoxin"/>
    <property type="match status" value="1"/>
</dbReference>